<proteinExistence type="inferred from homology"/>
<evidence type="ECO:0000256" key="4">
    <source>
        <dbReference type="ARBA" id="ARBA00023015"/>
    </source>
</evidence>
<dbReference type="EMBL" id="KL197716">
    <property type="protein sequence ID" value="KDQ59198.1"/>
    <property type="molecule type" value="Genomic_DNA"/>
</dbReference>
<reference evidence="11" key="1">
    <citation type="journal article" date="2014" name="Proc. Natl. Acad. Sci. U.S.A.">
        <title>Extensive sampling of basidiomycete genomes demonstrates inadequacy of the white-rot/brown-rot paradigm for wood decay fungi.</title>
        <authorList>
            <person name="Riley R."/>
            <person name="Salamov A.A."/>
            <person name="Brown D.W."/>
            <person name="Nagy L.G."/>
            <person name="Floudas D."/>
            <person name="Held B.W."/>
            <person name="Levasseur A."/>
            <person name="Lombard V."/>
            <person name="Morin E."/>
            <person name="Otillar R."/>
            <person name="Lindquist E.A."/>
            <person name="Sun H."/>
            <person name="LaButti K.M."/>
            <person name="Schmutz J."/>
            <person name="Jabbour D."/>
            <person name="Luo H."/>
            <person name="Baker S.E."/>
            <person name="Pisabarro A.G."/>
            <person name="Walton J.D."/>
            <person name="Blanchette R.A."/>
            <person name="Henrissat B."/>
            <person name="Martin F."/>
            <person name="Cullen D."/>
            <person name="Hibbett D.S."/>
            <person name="Grigoriev I.V."/>
        </authorList>
    </citation>
    <scope>NUCLEOTIDE SEQUENCE [LARGE SCALE GENOMIC DNA]</scope>
    <source>
        <strain evidence="11">MUCL 33604</strain>
    </source>
</reference>
<evidence type="ECO:0000256" key="8">
    <source>
        <dbReference type="ARBA" id="ARBA00032018"/>
    </source>
</evidence>
<evidence type="ECO:0000313" key="11">
    <source>
        <dbReference type="Proteomes" id="UP000027265"/>
    </source>
</evidence>
<keyword evidence="11" id="KW-1185">Reference proteome</keyword>
<feature type="compositionally biased region" description="Basic residues" evidence="9">
    <location>
        <begin position="196"/>
        <end position="206"/>
    </location>
</feature>
<dbReference type="STRING" id="933084.A0A067PWJ7"/>
<evidence type="ECO:0000313" key="10">
    <source>
        <dbReference type="EMBL" id="KDQ59198.1"/>
    </source>
</evidence>
<keyword evidence="4" id="KW-0805">Transcription regulation</keyword>
<dbReference type="PANTHER" id="PTHR28270:SF1">
    <property type="entry name" value="MEDIATOR OF RNA POLYMERASE II TRANSCRIPTION SUBUNIT 19"/>
    <property type="match status" value="1"/>
</dbReference>
<organism evidence="10 11">
    <name type="scientific">Jaapia argillacea MUCL 33604</name>
    <dbReference type="NCBI Taxonomy" id="933084"/>
    <lineage>
        <taxon>Eukaryota</taxon>
        <taxon>Fungi</taxon>
        <taxon>Dikarya</taxon>
        <taxon>Basidiomycota</taxon>
        <taxon>Agaricomycotina</taxon>
        <taxon>Agaricomycetes</taxon>
        <taxon>Agaricomycetidae</taxon>
        <taxon>Jaapiales</taxon>
        <taxon>Jaapiaceae</taxon>
        <taxon>Jaapia</taxon>
    </lineage>
</organism>
<protein>
    <recommendedName>
        <fullName evidence="3">Mediator of RNA polymerase II transcription subunit 19</fullName>
    </recommendedName>
    <alternativeName>
        <fullName evidence="8">Mediator complex subunit 19</fullName>
    </alternativeName>
</protein>
<evidence type="ECO:0000256" key="1">
    <source>
        <dbReference type="ARBA" id="ARBA00004123"/>
    </source>
</evidence>
<dbReference type="GO" id="GO:0070847">
    <property type="term" value="C:core mediator complex"/>
    <property type="evidence" value="ECO:0007669"/>
    <property type="project" value="TreeGrafter"/>
</dbReference>
<keyword evidence="7" id="KW-0539">Nucleus</keyword>
<evidence type="ECO:0000256" key="2">
    <source>
        <dbReference type="ARBA" id="ARBA00009259"/>
    </source>
</evidence>
<comment type="similarity">
    <text evidence="2">Belongs to the Mediator complex subunit 19 family.</text>
</comment>
<evidence type="ECO:0000256" key="5">
    <source>
        <dbReference type="ARBA" id="ARBA00023159"/>
    </source>
</evidence>
<feature type="region of interest" description="Disordered" evidence="9">
    <location>
        <begin position="76"/>
        <end position="126"/>
    </location>
</feature>
<feature type="compositionally biased region" description="Low complexity" evidence="9">
    <location>
        <begin position="388"/>
        <end position="399"/>
    </location>
</feature>
<keyword evidence="5" id="KW-0010">Activator</keyword>
<evidence type="ECO:0000256" key="3">
    <source>
        <dbReference type="ARBA" id="ARBA00019615"/>
    </source>
</evidence>
<feature type="compositionally biased region" description="Polar residues" evidence="9">
    <location>
        <begin position="327"/>
        <end position="355"/>
    </location>
</feature>
<feature type="compositionally biased region" description="Basic and acidic residues" evidence="9">
    <location>
        <begin position="86"/>
        <end position="95"/>
    </location>
</feature>
<feature type="compositionally biased region" description="Polar residues" evidence="9">
    <location>
        <begin position="296"/>
        <end position="308"/>
    </location>
</feature>
<evidence type="ECO:0000256" key="9">
    <source>
        <dbReference type="SAM" id="MobiDB-lite"/>
    </source>
</evidence>
<dbReference type="Proteomes" id="UP000027265">
    <property type="component" value="Unassembled WGS sequence"/>
</dbReference>
<dbReference type="InterPro" id="IPR013942">
    <property type="entry name" value="Mediator_Med19_fun"/>
</dbReference>
<dbReference type="HOGENOM" id="CLU_038730_0_0_1"/>
<feature type="region of interest" description="Disordered" evidence="9">
    <location>
        <begin position="1"/>
        <end position="45"/>
    </location>
</feature>
<dbReference type="GO" id="GO:0006357">
    <property type="term" value="P:regulation of transcription by RNA polymerase II"/>
    <property type="evidence" value="ECO:0007669"/>
    <property type="project" value="InterPro"/>
</dbReference>
<dbReference type="GO" id="GO:0016592">
    <property type="term" value="C:mediator complex"/>
    <property type="evidence" value="ECO:0007669"/>
    <property type="project" value="InterPro"/>
</dbReference>
<accession>A0A067PWJ7</accession>
<name>A0A067PWJ7_9AGAM</name>
<sequence>MDVDDPPVLPSSSSPPNAIAGPSNLSQNIPLYLPPPAQPRPRSYFTSTDDLLSRFHLLPAYDQYVRPYAAPISKDLATSPSATTTDKGKGKEKEVTTPAAASTPGGLQDGDDDESNERKKKKNNYRHLIKGIPGKHSMKKDDYLTTMIQVPPKQKVAITPFDVKTQRDAFAVSLDGIKGWNINTLVEESPQAREDRKKRKELKKLGKVQAVPTPAPSGAVSTPGPSHTVPTPASTSGVPVHRSNTPRPGALHPGTGQPPGRVATPASSNTPRPQPTSSHPLPTIPAPIARPPGINQHASTPSSNSTAARATPDPFNRGKKRERDESSTPVVHSNQPHPGSGVPSLQNGTTVNGTGHNAKPIVSARAGVPGARPRPIKRQRMEHGQSNQVPVQQPTPQGV</sequence>
<evidence type="ECO:0000256" key="7">
    <source>
        <dbReference type="ARBA" id="ARBA00023242"/>
    </source>
</evidence>
<evidence type="ECO:0000256" key="6">
    <source>
        <dbReference type="ARBA" id="ARBA00023163"/>
    </source>
</evidence>
<dbReference type="PANTHER" id="PTHR28270">
    <property type="entry name" value="MEDIATOR OF RNA POLYMERASE II TRANSCRIPTION SUBUNIT 19"/>
    <property type="match status" value="1"/>
</dbReference>
<dbReference type="AlphaFoldDB" id="A0A067PWJ7"/>
<gene>
    <name evidence="10" type="ORF">JAAARDRAFT_33930</name>
</gene>
<feature type="compositionally biased region" description="Polar residues" evidence="9">
    <location>
        <begin position="265"/>
        <end position="280"/>
    </location>
</feature>
<comment type="subcellular location">
    <subcellularLocation>
        <location evidence="1">Nucleus</location>
    </subcellularLocation>
</comment>
<dbReference type="GO" id="GO:0003712">
    <property type="term" value="F:transcription coregulator activity"/>
    <property type="evidence" value="ECO:0007669"/>
    <property type="project" value="InterPro"/>
</dbReference>
<keyword evidence="6" id="KW-0804">Transcription</keyword>
<dbReference type="InParanoid" id="A0A067PWJ7"/>
<dbReference type="OrthoDB" id="2160599at2759"/>
<feature type="compositionally biased region" description="Polar residues" evidence="9">
    <location>
        <begin position="219"/>
        <end position="246"/>
    </location>
</feature>
<feature type="region of interest" description="Disordered" evidence="9">
    <location>
        <begin position="189"/>
        <end position="399"/>
    </location>
</feature>